<dbReference type="InterPro" id="IPR027417">
    <property type="entry name" value="P-loop_NTPase"/>
</dbReference>
<accession>A0A1I0M0K1</accession>
<gene>
    <name evidence="1" type="ORF">SAMN05421659_10155</name>
</gene>
<dbReference type="EMBL" id="FOJI01000001">
    <property type="protein sequence ID" value="SEV81937.1"/>
    <property type="molecule type" value="Genomic_DNA"/>
</dbReference>
<reference evidence="1 2" key="1">
    <citation type="submission" date="2016-10" db="EMBL/GenBank/DDBJ databases">
        <authorList>
            <person name="de Groot N.N."/>
        </authorList>
    </citation>
    <scope>NUCLEOTIDE SEQUENCE [LARGE SCALE GENOMIC DNA]</scope>
    <source>
        <strain evidence="1 2">DSM 9179</strain>
    </source>
</reference>
<name>A0A1I0M0K1_9FIRM</name>
<organism evidence="1 2">
    <name type="scientific">[Clostridium] fimetarium</name>
    <dbReference type="NCBI Taxonomy" id="99656"/>
    <lineage>
        <taxon>Bacteria</taxon>
        <taxon>Bacillati</taxon>
        <taxon>Bacillota</taxon>
        <taxon>Clostridia</taxon>
        <taxon>Lachnospirales</taxon>
        <taxon>Lachnospiraceae</taxon>
    </lineage>
</organism>
<keyword evidence="2" id="KW-1185">Reference proteome</keyword>
<evidence type="ECO:0000313" key="1">
    <source>
        <dbReference type="EMBL" id="SEV81937.1"/>
    </source>
</evidence>
<dbReference type="AlphaFoldDB" id="A0A1I0M0K1"/>
<dbReference type="Proteomes" id="UP000199701">
    <property type="component" value="Unassembled WGS sequence"/>
</dbReference>
<dbReference type="Gene3D" id="3.40.50.300">
    <property type="entry name" value="P-loop containing nucleotide triphosphate hydrolases"/>
    <property type="match status" value="1"/>
</dbReference>
<dbReference type="RefSeq" id="WP_139197189.1">
    <property type="nucleotide sequence ID" value="NZ_FOJI01000001.1"/>
</dbReference>
<proteinExistence type="predicted"/>
<dbReference type="STRING" id="99656.SAMN05421659_10155"/>
<evidence type="ECO:0000313" key="2">
    <source>
        <dbReference type="Proteomes" id="UP000199701"/>
    </source>
</evidence>
<dbReference type="OrthoDB" id="2049243at2"/>
<sequence length="181" mass="21019">MGVGRGVGTTHLTIMMGNYLVNGLGKKVALLELNRNNSYTEIKNMKCSNIYKTCFEVNGMDFYEDISYEDIPKIMASNYDYLILDVSSNYILGRNEFLRSHKKIIVGSLSKWKAQEYFDCFENMQKISEISACEFLSLSKDREVDKIIKDKYKVKIGQIPFEENPFYIGSNHMEWIEKKLN</sequence>
<protein>
    <submittedName>
        <fullName evidence="1">Uncharacterized protein</fullName>
    </submittedName>
</protein>